<dbReference type="RefSeq" id="WP_172767630.1">
    <property type="nucleotide sequence ID" value="NZ_CP135990.1"/>
</dbReference>
<keyword evidence="2" id="KW-1185">Reference proteome</keyword>
<gene>
    <name evidence="1" type="ORF">QS795_015535</name>
</gene>
<sequence length="276" mass="32007">MDHVLIKVKGLRKKPYRKLISDYKLFETVDINVNYCVTYSPDHNLDEDTWFKVEQFSQQPYNLGIFNQPFDSKDHDDATKEQFSKISYLVSVQDQGFYFQKITPALFIRKKIIAFGESAKIEKSENRLVINTIPDAVYIKASDTLAFRNLATISSIFSGIDMLYKEATNEEVEDFLSEPFIELSNEYEAEKVSKPNRKRVALAMATLATMSSEDKVNMLTYIDGYCDQRLNFDQENNKFLISTDDELKHLLYGIEQRFYTTPFGHEKRLANSVQAL</sequence>
<accession>A0ABZ0N0P5</accession>
<proteinExistence type="predicted"/>
<reference evidence="1 2" key="1">
    <citation type="submission" date="2023-09" db="EMBL/GenBank/DDBJ databases">
        <title>Genomic Revisitation and Reclassification of the Genus Providencia.</title>
        <authorList>
            <person name="Dong X."/>
        </authorList>
    </citation>
    <scope>NUCLEOTIDE SEQUENCE [LARGE SCALE GENOMIC DNA]</scope>
    <source>
        <strain evidence="1 2">D4759</strain>
    </source>
</reference>
<dbReference type="EMBL" id="CP135990">
    <property type="protein sequence ID" value="WPA91864.1"/>
    <property type="molecule type" value="Genomic_DNA"/>
</dbReference>
<evidence type="ECO:0000313" key="1">
    <source>
        <dbReference type="EMBL" id="WPA91864.1"/>
    </source>
</evidence>
<dbReference type="Proteomes" id="UP001302443">
    <property type="component" value="Chromosome"/>
</dbReference>
<evidence type="ECO:0000313" key="2">
    <source>
        <dbReference type="Proteomes" id="UP001302443"/>
    </source>
</evidence>
<name>A0ABZ0N0P5_9GAMM</name>
<protein>
    <submittedName>
        <fullName evidence="1">ATP F0F1 synthase synthase</fullName>
    </submittedName>
</protein>
<organism evidence="1 2">
    <name type="scientific">Providencia zhijiangensis</name>
    <dbReference type="NCBI Taxonomy" id="3053982"/>
    <lineage>
        <taxon>Bacteria</taxon>
        <taxon>Pseudomonadati</taxon>
        <taxon>Pseudomonadota</taxon>
        <taxon>Gammaproteobacteria</taxon>
        <taxon>Enterobacterales</taxon>
        <taxon>Morganellaceae</taxon>
        <taxon>Providencia</taxon>
    </lineage>
</organism>